<organism evidence="2 3">
    <name type="scientific">Bifidobacterium leontopitheci</name>
    <dbReference type="NCBI Taxonomy" id="2650774"/>
    <lineage>
        <taxon>Bacteria</taxon>
        <taxon>Bacillati</taxon>
        <taxon>Actinomycetota</taxon>
        <taxon>Actinomycetes</taxon>
        <taxon>Bifidobacteriales</taxon>
        <taxon>Bifidobacteriaceae</taxon>
        <taxon>Bifidobacterium</taxon>
    </lineage>
</organism>
<accession>A0A6I1GML1</accession>
<sequence length="357" mass="36668">MQTRLHGFDGTARHGNGGVTLTRRAAAMLCAAVSTVALTGCTAPRIDGRAESEQHPSACESAYFAGEAHSRTMRRSDRHIIVRYLAAKAAQDDWTQVAAACQKRFAQGTIRAAQAEHTAVTLGALLGRGDGYRSVSSSELRGADGSELGGGVLGALSVAEDRAGFVMEILAAQNARGASLHASDDHKTAGQLLFTLSGLENDPRRKVYDITGFIGHTASMTDSQTGLSVPTIALTEIDCAREQLKAIDDAQNGGAASDAESASTSGDQQSAQVDGQSGTASSETAQSGDDATGSSSSATTSSATTSSGATSSGATQSDGTQPGDVNESLYILSQLIASRITTAFSYGYPDTDAALFE</sequence>
<gene>
    <name evidence="2" type="ORF">F7D09_0581</name>
</gene>
<evidence type="ECO:0000313" key="3">
    <source>
        <dbReference type="Proteomes" id="UP000441772"/>
    </source>
</evidence>
<protein>
    <submittedName>
        <fullName evidence="2">Uncharacterized protein</fullName>
    </submittedName>
</protein>
<name>A0A6I1GML1_9BIFI</name>
<feature type="compositionally biased region" description="Low complexity" evidence="1">
    <location>
        <begin position="285"/>
        <end position="321"/>
    </location>
</feature>
<keyword evidence="3" id="KW-1185">Reference proteome</keyword>
<feature type="region of interest" description="Disordered" evidence="1">
    <location>
        <begin position="250"/>
        <end position="323"/>
    </location>
</feature>
<comment type="caution">
    <text evidence="2">The sequence shown here is derived from an EMBL/GenBank/DDBJ whole genome shotgun (WGS) entry which is preliminary data.</text>
</comment>
<dbReference type="EMBL" id="WBVT01000006">
    <property type="protein sequence ID" value="KAB7790846.1"/>
    <property type="molecule type" value="Genomic_DNA"/>
</dbReference>
<reference evidence="2 3" key="1">
    <citation type="submission" date="2019-09" db="EMBL/GenBank/DDBJ databases">
        <title>Characterization of the phylogenetic diversity of two novel species belonging to the genus Bifidobacterium: Bifidobacterium cebidarum sp. nov. and Bifidobacterium leontopitheci sp. nov.</title>
        <authorList>
            <person name="Lugli G.A."/>
            <person name="Duranti S."/>
            <person name="Milani C."/>
            <person name="Turroni F."/>
            <person name="Ventura M."/>
        </authorList>
    </citation>
    <scope>NUCLEOTIDE SEQUENCE [LARGE SCALE GENOMIC DNA]</scope>
    <source>
        <strain evidence="2 3">LMG 31471</strain>
    </source>
</reference>
<dbReference type="Proteomes" id="UP000441772">
    <property type="component" value="Unassembled WGS sequence"/>
</dbReference>
<feature type="compositionally biased region" description="Polar residues" evidence="1">
    <location>
        <begin position="260"/>
        <end position="284"/>
    </location>
</feature>
<dbReference type="RefSeq" id="WP_152233949.1">
    <property type="nucleotide sequence ID" value="NZ_JBHSKZ010000013.1"/>
</dbReference>
<evidence type="ECO:0000256" key="1">
    <source>
        <dbReference type="SAM" id="MobiDB-lite"/>
    </source>
</evidence>
<proteinExistence type="predicted"/>
<dbReference type="AlphaFoldDB" id="A0A6I1GML1"/>
<evidence type="ECO:0000313" key="2">
    <source>
        <dbReference type="EMBL" id="KAB7790846.1"/>
    </source>
</evidence>